<dbReference type="RefSeq" id="WP_370875406.1">
    <property type="nucleotide sequence ID" value="NZ_BAAADK010000009.1"/>
</dbReference>
<evidence type="ECO:0000256" key="4">
    <source>
        <dbReference type="ARBA" id="ARBA00022857"/>
    </source>
</evidence>
<feature type="binding site" evidence="8">
    <location>
        <position position="259"/>
    </location>
    <ligand>
        <name>shikimate</name>
        <dbReference type="ChEBI" id="CHEBI:36208"/>
    </ligand>
</feature>
<dbReference type="SUPFAM" id="SSF51735">
    <property type="entry name" value="NAD(P)-binding Rossmann-fold domains"/>
    <property type="match status" value="1"/>
</dbReference>
<keyword evidence="6 8" id="KW-0057">Aromatic amino acid biosynthesis</keyword>
<feature type="binding site" evidence="8">
    <location>
        <position position="92"/>
    </location>
    <ligand>
        <name>shikimate</name>
        <dbReference type="ChEBI" id="CHEBI:36208"/>
    </ligand>
</feature>
<dbReference type="GO" id="GO:0004764">
    <property type="term" value="F:shikimate 3-dehydrogenase (NADP+) activity"/>
    <property type="evidence" value="ECO:0007669"/>
    <property type="project" value="UniProtKB-EC"/>
</dbReference>
<dbReference type="InterPro" id="IPR041121">
    <property type="entry name" value="SDH_C"/>
</dbReference>
<dbReference type="EMBL" id="JAUSTY010000001">
    <property type="protein sequence ID" value="MDQ0164133.1"/>
    <property type="molecule type" value="Genomic_DNA"/>
</dbReference>
<feature type="active site" description="Proton acceptor" evidence="8">
    <location>
        <position position="71"/>
    </location>
</feature>
<organism evidence="12 13">
    <name type="scientific">Caldalkalibacillus horti</name>
    <dbReference type="NCBI Taxonomy" id="77523"/>
    <lineage>
        <taxon>Bacteria</taxon>
        <taxon>Bacillati</taxon>
        <taxon>Bacillota</taxon>
        <taxon>Bacilli</taxon>
        <taxon>Bacillales</taxon>
        <taxon>Bacillaceae</taxon>
        <taxon>Caldalkalibacillus</taxon>
    </lineage>
</organism>
<evidence type="ECO:0000313" key="13">
    <source>
        <dbReference type="Proteomes" id="UP001235840"/>
    </source>
</evidence>
<feature type="domain" description="Quinate/shikimate 5-dehydrogenase/glutamyl-tRNA reductase" evidence="9">
    <location>
        <begin position="117"/>
        <end position="200"/>
    </location>
</feature>
<gene>
    <name evidence="8" type="primary">aroE</name>
    <name evidence="12" type="ORF">J2S11_000032</name>
</gene>
<feature type="binding site" evidence="8">
    <location>
        <position position="229"/>
    </location>
    <ligand>
        <name>NADP(+)</name>
        <dbReference type="ChEBI" id="CHEBI:58349"/>
    </ligand>
</feature>
<comment type="function">
    <text evidence="8">Involved in the biosynthesis of the chorismate, which leads to the biosynthesis of aromatic amino acids. Catalyzes the reversible NADPH linked reduction of 3-dehydroshikimate (DHSA) to yield shikimate (SA).</text>
</comment>
<dbReference type="NCBIfam" id="NF001319">
    <property type="entry name" value="PRK00258.3-3"/>
    <property type="match status" value="1"/>
</dbReference>
<evidence type="ECO:0000259" key="9">
    <source>
        <dbReference type="Pfam" id="PF01488"/>
    </source>
</evidence>
<feature type="binding site" evidence="8">
    <location>
        <position position="108"/>
    </location>
    <ligand>
        <name>shikimate</name>
        <dbReference type="ChEBI" id="CHEBI:36208"/>
    </ligand>
</feature>
<dbReference type="Proteomes" id="UP001235840">
    <property type="component" value="Unassembled WGS sequence"/>
</dbReference>
<comment type="caution">
    <text evidence="12">The sequence shown here is derived from an EMBL/GenBank/DDBJ whole genome shotgun (WGS) entry which is preliminary data.</text>
</comment>
<dbReference type="InterPro" id="IPR036291">
    <property type="entry name" value="NAD(P)-bd_dom_sf"/>
</dbReference>
<evidence type="ECO:0000256" key="1">
    <source>
        <dbReference type="ARBA" id="ARBA00004871"/>
    </source>
</evidence>
<dbReference type="NCBIfam" id="TIGR00507">
    <property type="entry name" value="aroE"/>
    <property type="match status" value="1"/>
</dbReference>
<dbReference type="PANTHER" id="PTHR21089">
    <property type="entry name" value="SHIKIMATE DEHYDROGENASE"/>
    <property type="match status" value="1"/>
</dbReference>
<evidence type="ECO:0000256" key="5">
    <source>
        <dbReference type="ARBA" id="ARBA00023002"/>
    </source>
</evidence>
<comment type="similarity">
    <text evidence="8">Belongs to the shikimate dehydrogenase family.</text>
</comment>
<evidence type="ECO:0000256" key="6">
    <source>
        <dbReference type="ARBA" id="ARBA00023141"/>
    </source>
</evidence>
<keyword evidence="4 8" id="KW-0521">NADP</keyword>
<dbReference type="InterPro" id="IPR006151">
    <property type="entry name" value="Shikm_DH/Glu-tRNA_Rdtase"/>
</dbReference>
<comment type="pathway">
    <text evidence="1 8">Metabolic intermediate biosynthesis; chorismate biosynthesis; chorismate from D-erythrose 4-phosphate and phosphoenolpyruvate: step 4/7.</text>
</comment>
<dbReference type="Gene3D" id="3.40.50.10860">
    <property type="entry name" value="Leucine Dehydrogenase, chain A, domain 1"/>
    <property type="match status" value="1"/>
</dbReference>
<feature type="binding site" evidence="8">
    <location>
        <position position="83"/>
    </location>
    <ligand>
        <name>NADP(+)</name>
        <dbReference type="ChEBI" id="CHEBI:58349"/>
    </ligand>
</feature>
<evidence type="ECO:0000256" key="2">
    <source>
        <dbReference type="ARBA" id="ARBA00012962"/>
    </source>
</evidence>
<feature type="domain" description="Shikimate dehydrogenase substrate binding N-terminal" evidence="10">
    <location>
        <begin position="12"/>
        <end position="94"/>
    </location>
</feature>
<comment type="catalytic activity">
    <reaction evidence="7 8">
        <text>shikimate + NADP(+) = 3-dehydroshikimate + NADPH + H(+)</text>
        <dbReference type="Rhea" id="RHEA:17737"/>
        <dbReference type="ChEBI" id="CHEBI:15378"/>
        <dbReference type="ChEBI" id="CHEBI:16630"/>
        <dbReference type="ChEBI" id="CHEBI:36208"/>
        <dbReference type="ChEBI" id="CHEBI:57783"/>
        <dbReference type="ChEBI" id="CHEBI:58349"/>
        <dbReference type="EC" id="1.1.1.25"/>
    </reaction>
</comment>
<feature type="binding site" evidence="8">
    <location>
        <position position="67"/>
    </location>
    <ligand>
        <name>shikimate</name>
        <dbReference type="ChEBI" id="CHEBI:36208"/>
    </ligand>
</feature>
<keyword evidence="13" id="KW-1185">Reference proteome</keyword>
<dbReference type="InterPro" id="IPR013708">
    <property type="entry name" value="Shikimate_DH-bd_N"/>
</dbReference>
<accession>A0ABT9VT33</accession>
<dbReference type="Gene3D" id="3.40.50.720">
    <property type="entry name" value="NAD(P)-binding Rossmann-like Domain"/>
    <property type="match status" value="1"/>
</dbReference>
<sequence>MIGQGQGKLFGLMAHPVHHSLSPLMHNAAYKALGIGHQYQAFDIAPEQLGKAIAAIRTLGIGGVNVSIPHKEKVIEFLDEIDDEAKVIGAVNTIVRQEDGRLKGYNTDGEGYVRSLLAETKVELPTASILLLGAGGAAKGIGIYLLKMGAQKITIANRTLAKAEELQKQLEAYSGSPHIHTLSLEELDETKLGEFTLIIHTTPTGMWPNIEQVPLSLKGIRPATIVSDIVYNPLHTAFLKQAESEGAIIHEGLGMFLYQGALAFERFTGLEAPIEVMKKEVVEQLQLGGKQ</sequence>
<dbReference type="PANTHER" id="PTHR21089:SF1">
    <property type="entry name" value="BIFUNCTIONAL 3-DEHYDROQUINATE DEHYDRATASE_SHIKIMATE DEHYDROGENASE, CHLOROPLASTIC"/>
    <property type="match status" value="1"/>
</dbReference>
<feature type="binding site" evidence="8">
    <location>
        <begin position="20"/>
        <end position="22"/>
    </location>
    <ligand>
        <name>shikimate</name>
        <dbReference type="ChEBI" id="CHEBI:36208"/>
    </ligand>
</feature>
<dbReference type="Pfam" id="PF08501">
    <property type="entry name" value="Shikimate_dh_N"/>
    <property type="match status" value="1"/>
</dbReference>
<feature type="binding site" evidence="8">
    <location>
        <position position="231"/>
    </location>
    <ligand>
        <name>shikimate</name>
        <dbReference type="ChEBI" id="CHEBI:36208"/>
    </ligand>
</feature>
<dbReference type="HAMAP" id="MF_00222">
    <property type="entry name" value="Shikimate_DH_AroE"/>
    <property type="match status" value="1"/>
</dbReference>
<dbReference type="Pfam" id="PF18317">
    <property type="entry name" value="SDH_C"/>
    <property type="match status" value="1"/>
</dbReference>
<dbReference type="EC" id="1.1.1.25" evidence="2 8"/>
<evidence type="ECO:0000259" key="10">
    <source>
        <dbReference type="Pfam" id="PF08501"/>
    </source>
</evidence>
<dbReference type="InterPro" id="IPR011342">
    <property type="entry name" value="Shikimate_DH"/>
</dbReference>
<keyword evidence="5 8" id="KW-0560">Oxidoreductase</keyword>
<evidence type="ECO:0000256" key="3">
    <source>
        <dbReference type="ARBA" id="ARBA00022605"/>
    </source>
</evidence>
<protein>
    <recommendedName>
        <fullName evidence="2 8">Shikimate dehydrogenase (NADP(+))</fullName>
        <shortName evidence="8">SDH</shortName>
        <ecNumber evidence="2 8">1.1.1.25</ecNumber>
    </recommendedName>
</protein>
<feature type="binding site" evidence="8">
    <location>
        <begin position="157"/>
        <end position="162"/>
    </location>
    <ligand>
        <name>NADP(+)</name>
        <dbReference type="ChEBI" id="CHEBI:58349"/>
    </ligand>
</feature>
<feature type="binding site" evidence="8">
    <location>
        <begin position="133"/>
        <end position="137"/>
    </location>
    <ligand>
        <name>NADP(+)</name>
        <dbReference type="ChEBI" id="CHEBI:58349"/>
    </ligand>
</feature>
<evidence type="ECO:0000259" key="11">
    <source>
        <dbReference type="Pfam" id="PF18317"/>
    </source>
</evidence>
<proteinExistence type="inferred from homology"/>
<comment type="subunit">
    <text evidence="8">Homodimer.</text>
</comment>
<name>A0ABT9VT33_9BACI</name>
<dbReference type="CDD" id="cd01065">
    <property type="entry name" value="NAD_bind_Shikimate_DH"/>
    <property type="match status" value="1"/>
</dbReference>
<dbReference type="Pfam" id="PF01488">
    <property type="entry name" value="Shikimate_DH"/>
    <property type="match status" value="1"/>
</dbReference>
<dbReference type="SUPFAM" id="SSF53223">
    <property type="entry name" value="Aminoacid dehydrogenase-like, N-terminal domain"/>
    <property type="match status" value="1"/>
</dbReference>
<evidence type="ECO:0000256" key="8">
    <source>
        <dbReference type="HAMAP-Rule" id="MF_00222"/>
    </source>
</evidence>
<reference evidence="12 13" key="1">
    <citation type="submission" date="2023-07" db="EMBL/GenBank/DDBJ databases">
        <title>Genomic Encyclopedia of Type Strains, Phase IV (KMG-IV): sequencing the most valuable type-strain genomes for metagenomic binning, comparative biology and taxonomic classification.</title>
        <authorList>
            <person name="Goeker M."/>
        </authorList>
    </citation>
    <scope>NUCLEOTIDE SEQUENCE [LARGE SCALE GENOMIC DNA]</scope>
    <source>
        <strain evidence="12 13">DSM 12751</strain>
    </source>
</reference>
<feature type="binding site" evidence="8">
    <location>
        <position position="252"/>
    </location>
    <ligand>
        <name>NADP(+)</name>
        <dbReference type="ChEBI" id="CHEBI:58349"/>
    </ligand>
</feature>
<dbReference type="InterPro" id="IPR022893">
    <property type="entry name" value="Shikimate_DH_fam"/>
</dbReference>
<evidence type="ECO:0000313" key="12">
    <source>
        <dbReference type="EMBL" id="MDQ0164133.1"/>
    </source>
</evidence>
<feature type="domain" description="SDH C-terminal" evidence="11">
    <location>
        <begin position="252"/>
        <end position="281"/>
    </location>
</feature>
<evidence type="ECO:0000256" key="7">
    <source>
        <dbReference type="ARBA" id="ARBA00049442"/>
    </source>
</evidence>
<keyword evidence="3 8" id="KW-0028">Amino-acid biosynthesis</keyword>
<dbReference type="InterPro" id="IPR046346">
    <property type="entry name" value="Aminoacid_DH-like_N_sf"/>
</dbReference>